<dbReference type="Gene3D" id="3.40.50.360">
    <property type="match status" value="1"/>
</dbReference>
<dbReference type="GO" id="GO:0008033">
    <property type="term" value="P:tRNA processing"/>
    <property type="evidence" value="ECO:0007669"/>
    <property type="project" value="InterPro"/>
</dbReference>
<keyword evidence="1" id="KW-1133">Transmembrane helix</keyword>
<keyword evidence="4" id="KW-1185">Reference proteome</keyword>
<dbReference type="PANTHER" id="PTHR13930">
    <property type="entry name" value="S-ADENOSYL-L-METHIONINE-DEPENDENT TRNA 4-DEMETHYLWYOSINE SYNTHASE"/>
    <property type="match status" value="1"/>
</dbReference>
<accession>A0A1I7VU83</accession>
<dbReference type="KEGG" id="loa:LOAG_00020"/>
<dbReference type="Proteomes" id="UP000095285">
    <property type="component" value="Unassembled WGS sequence"/>
</dbReference>
<dbReference type="InterPro" id="IPR008254">
    <property type="entry name" value="Flavodoxin/NO_synth"/>
</dbReference>
<dbReference type="GO" id="GO:0051539">
    <property type="term" value="F:4 iron, 4 sulfur cluster binding"/>
    <property type="evidence" value="ECO:0007669"/>
    <property type="project" value="InterPro"/>
</dbReference>
<dbReference type="OMA" id="CHAYYER"/>
<accession>A0A1S0UCS7</accession>
<dbReference type="PROSITE" id="PS50902">
    <property type="entry name" value="FLAVODOXIN_LIKE"/>
    <property type="match status" value="1"/>
</dbReference>
<organism evidence="4 5">
    <name type="scientific">Loa loa</name>
    <name type="common">Eye worm</name>
    <name type="synonym">Filaria loa</name>
    <dbReference type="NCBI Taxonomy" id="7209"/>
    <lineage>
        <taxon>Eukaryota</taxon>
        <taxon>Metazoa</taxon>
        <taxon>Ecdysozoa</taxon>
        <taxon>Nematoda</taxon>
        <taxon>Chromadorea</taxon>
        <taxon>Rhabditida</taxon>
        <taxon>Spirurina</taxon>
        <taxon>Spiruromorpha</taxon>
        <taxon>Filarioidea</taxon>
        <taxon>Onchocercidae</taxon>
        <taxon>Loa</taxon>
    </lineage>
</organism>
<dbReference type="InterPro" id="IPR029039">
    <property type="entry name" value="Flavoprotein-like_sf"/>
</dbReference>
<dbReference type="GO" id="GO:0010181">
    <property type="term" value="F:FMN binding"/>
    <property type="evidence" value="ECO:0007669"/>
    <property type="project" value="InterPro"/>
</dbReference>
<dbReference type="EMBL" id="JH712069">
    <property type="protein sequence ID" value="EFO28476.1"/>
    <property type="molecule type" value="Genomic_DNA"/>
</dbReference>
<dbReference type="AlphaFoldDB" id="A0A1I7VU83"/>
<feature type="transmembrane region" description="Helical" evidence="1">
    <location>
        <begin position="23"/>
        <end position="43"/>
    </location>
</feature>
<dbReference type="InParanoid" id="A0A1I7VU83"/>
<dbReference type="PANTHER" id="PTHR13930:SF0">
    <property type="entry name" value="S-ADENOSYL-L-METHIONINE-DEPENDENT TRNA 4-DEMETHYLWYOSINE SYNTHASE TYW1-RELATED"/>
    <property type="match status" value="1"/>
</dbReference>
<evidence type="ECO:0000313" key="5">
    <source>
        <dbReference type="WBParaSite" id="EN70_6345"/>
    </source>
</evidence>
<dbReference type="InterPro" id="IPR034556">
    <property type="entry name" value="tRNA_wybutosine-synthase"/>
</dbReference>
<keyword evidence="1" id="KW-0472">Membrane</keyword>
<dbReference type="WBParaSite" id="EN70_6345">
    <property type="protein sequence ID" value="EN70_6345"/>
    <property type="gene ID" value="EN70_6345"/>
</dbReference>
<dbReference type="RefSeq" id="XP_003135609.1">
    <property type="nucleotide sequence ID" value="XM_003135561.2"/>
</dbReference>
<evidence type="ECO:0000256" key="1">
    <source>
        <dbReference type="SAM" id="Phobius"/>
    </source>
</evidence>
<reference evidence="3 4" key="1">
    <citation type="submission" date="2012-04" db="EMBL/GenBank/DDBJ databases">
        <title>The Genome Sequence of Loa loa.</title>
        <authorList>
            <consortium name="The Broad Institute Genome Sequencing Platform"/>
            <consortium name="Broad Institute Genome Sequencing Center for Infectious Disease"/>
            <person name="Nutman T.B."/>
            <person name="Fink D.L."/>
            <person name="Russ C."/>
            <person name="Young S."/>
            <person name="Zeng Q."/>
            <person name="Gargeya S."/>
            <person name="Alvarado L."/>
            <person name="Berlin A."/>
            <person name="Chapman S.B."/>
            <person name="Chen Z."/>
            <person name="Freedman E."/>
            <person name="Gellesch M."/>
            <person name="Goldberg J."/>
            <person name="Griggs A."/>
            <person name="Gujja S."/>
            <person name="Heilman E.R."/>
            <person name="Heiman D."/>
            <person name="Howarth C."/>
            <person name="Mehta T."/>
            <person name="Neiman D."/>
            <person name="Pearson M."/>
            <person name="Roberts A."/>
            <person name="Saif S."/>
            <person name="Shea T."/>
            <person name="Shenoy N."/>
            <person name="Sisk P."/>
            <person name="Stolte C."/>
            <person name="Sykes S."/>
            <person name="White J."/>
            <person name="Yandava C."/>
            <person name="Haas B."/>
            <person name="Henn M.R."/>
            <person name="Nusbaum C."/>
            <person name="Birren B."/>
        </authorList>
    </citation>
    <scope>NUCLEOTIDE SEQUENCE [LARGE SCALE GENOMIC DNA]</scope>
</reference>
<dbReference type="STRING" id="7209.A0A1I7VU83"/>
<dbReference type="OrthoDB" id="5858751at2759"/>
<evidence type="ECO:0000313" key="3">
    <source>
        <dbReference type="EMBL" id="EFO28476.1"/>
    </source>
</evidence>
<dbReference type="eggNOG" id="KOG1160">
    <property type="taxonomic scope" value="Eukaryota"/>
</dbReference>
<dbReference type="CTD" id="9937376"/>
<protein>
    <submittedName>
        <fullName evidence="3 5">Flavodoxin family protein</fullName>
    </submittedName>
</protein>
<proteinExistence type="predicted"/>
<reference evidence="5" key="2">
    <citation type="submission" date="2016-11" db="UniProtKB">
        <authorList>
            <consortium name="WormBaseParasite"/>
        </authorList>
    </citation>
    <scope>IDENTIFICATION</scope>
</reference>
<dbReference type="Pfam" id="PF00258">
    <property type="entry name" value="Flavodoxin_1"/>
    <property type="match status" value="1"/>
</dbReference>
<sequence>MSTYSAHGSSLTNFMRTAERDDVLLYVTAAVGILMPGCVYMFYQYAHKLYTGYVEKRESQKREEDLERIMVTIFYAEGRGNAEALAYHIGAHLEYKGLPVVNLADIETATFMKYRGIGLFLMDCTFDGNELESTEWFLEFLEDLAFNQKATNLPCRQMHFAVLGIGDPRSGHKQYNRVARALTRRLNSIGAVALYPLCYICSHSKAGLEKQAAGWASCIAKVVDKYTTRITKCSRSFWYYNSESSSNKSDTDGDEQEFLSDHVDYIHESENDADGDD</sequence>
<gene>
    <name evidence="3 5" type="ORF">LOAG_00020</name>
</gene>
<dbReference type="GeneID" id="9937376"/>
<name>A0A1I7VU83_LOALO</name>
<evidence type="ECO:0000313" key="4">
    <source>
        <dbReference type="Proteomes" id="UP000095285"/>
    </source>
</evidence>
<dbReference type="SUPFAM" id="SSF52218">
    <property type="entry name" value="Flavoproteins"/>
    <property type="match status" value="1"/>
</dbReference>
<evidence type="ECO:0000259" key="2">
    <source>
        <dbReference type="PROSITE" id="PS50902"/>
    </source>
</evidence>
<keyword evidence="1" id="KW-0812">Transmembrane</keyword>
<feature type="domain" description="Flavodoxin-like" evidence="2">
    <location>
        <begin position="71"/>
        <end position="220"/>
    </location>
</feature>